<keyword evidence="6" id="KW-0574">Periplasm</keyword>
<evidence type="ECO:0000256" key="7">
    <source>
        <dbReference type="ARBA" id="ARBA00022841"/>
    </source>
</evidence>
<dbReference type="GO" id="GO:0016740">
    <property type="term" value="F:transferase activity"/>
    <property type="evidence" value="ECO:0007669"/>
    <property type="project" value="UniProtKB-KW"/>
</dbReference>
<dbReference type="AlphaFoldDB" id="A0A0P1IVI2"/>
<keyword evidence="9" id="KW-0808">Transferase</keyword>
<comment type="pathway">
    <text evidence="2">Glycan biosynthesis; alginate biosynthesis.</text>
</comment>
<proteinExistence type="inferred from homology"/>
<dbReference type="RefSeq" id="WP_082625976.1">
    <property type="nucleotide sequence ID" value="NZ_CYUE01000025.1"/>
</dbReference>
<dbReference type="OrthoDB" id="7872201at2"/>
<accession>A0A0P1IVI2</accession>
<evidence type="ECO:0000256" key="1">
    <source>
        <dbReference type="ARBA" id="ARBA00004418"/>
    </source>
</evidence>
<evidence type="ECO:0000256" key="5">
    <source>
        <dbReference type="ARBA" id="ARBA00022729"/>
    </source>
</evidence>
<evidence type="ECO:0000256" key="4">
    <source>
        <dbReference type="ARBA" id="ARBA00013964"/>
    </source>
</evidence>
<name>A0A0P1IVI2_9RHOB</name>
<evidence type="ECO:0000256" key="2">
    <source>
        <dbReference type="ARBA" id="ARBA00005182"/>
    </source>
</evidence>
<evidence type="ECO:0000313" key="9">
    <source>
        <dbReference type="EMBL" id="CUK27577.1"/>
    </source>
</evidence>
<evidence type="ECO:0000256" key="3">
    <source>
        <dbReference type="ARBA" id="ARBA00010033"/>
    </source>
</evidence>
<dbReference type="GO" id="GO:0042121">
    <property type="term" value="P:alginic acid biosynthetic process"/>
    <property type="evidence" value="ECO:0007669"/>
    <property type="project" value="UniProtKB-UniPathway"/>
</dbReference>
<dbReference type="InterPro" id="IPR035422">
    <property type="entry name" value="AlgF"/>
</dbReference>
<evidence type="ECO:0000256" key="8">
    <source>
        <dbReference type="SAM" id="SignalP"/>
    </source>
</evidence>
<evidence type="ECO:0000256" key="6">
    <source>
        <dbReference type="ARBA" id="ARBA00022764"/>
    </source>
</evidence>
<reference evidence="10" key="1">
    <citation type="submission" date="2015-09" db="EMBL/GenBank/DDBJ databases">
        <authorList>
            <person name="Rodrigo-Torres Lidia"/>
            <person name="Arahal R.David."/>
        </authorList>
    </citation>
    <scope>NUCLEOTIDE SEQUENCE [LARGE SCALE GENOMIC DNA]</scope>
    <source>
        <strain evidence="10">CECT 5114</strain>
    </source>
</reference>
<comment type="similarity">
    <text evidence="3">Belongs to the AlgF family.</text>
</comment>
<feature type="chain" id="PRO_5006065656" description="Alginate biosynthesis protein AlgF" evidence="8">
    <location>
        <begin position="22"/>
        <end position="200"/>
    </location>
</feature>
<keyword evidence="10" id="KW-1185">Reference proteome</keyword>
<gene>
    <name evidence="9" type="ORF">TA5114_03405</name>
</gene>
<comment type="subcellular location">
    <subcellularLocation>
        <location evidence="1">Periplasm</location>
    </subcellularLocation>
</comment>
<keyword evidence="7" id="KW-0016">Alginate biosynthesis</keyword>
<dbReference type="GO" id="GO:0042597">
    <property type="term" value="C:periplasmic space"/>
    <property type="evidence" value="ECO:0007669"/>
    <property type="project" value="UniProtKB-SubCell"/>
</dbReference>
<sequence length="200" mass="22152">MSFCRLLIGILALMPLGGAFANDEGVDALYEAALPEDAAFIRFIGFQPNETPEVFGFKIPENARGTTDYIVVRADRYEGLQPSSFLTVLPAKDRSILIFEDTERDRLKVLVSLINLTASDQISLQTSKGEVTLIEALGPREVGYRLVNPISVGLAVFDEDELLDQSFDVQLRRDDDLTVVVNPNGSVERLNSKLWTEDAD</sequence>
<dbReference type="EMBL" id="CYUE01000025">
    <property type="protein sequence ID" value="CUK27577.1"/>
    <property type="molecule type" value="Genomic_DNA"/>
</dbReference>
<organism evidence="9 10">
    <name type="scientific">Cognatishimia activa</name>
    <dbReference type="NCBI Taxonomy" id="1715691"/>
    <lineage>
        <taxon>Bacteria</taxon>
        <taxon>Pseudomonadati</taxon>
        <taxon>Pseudomonadota</taxon>
        <taxon>Alphaproteobacteria</taxon>
        <taxon>Rhodobacterales</taxon>
        <taxon>Paracoccaceae</taxon>
        <taxon>Cognatishimia</taxon>
    </lineage>
</organism>
<dbReference type="Proteomes" id="UP000051184">
    <property type="component" value="Unassembled WGS sequence"/>
</dbReference>
<evidence type="ECO:0000313" key="10">
    <source>
        <dbReference type="Proteomes" id="UP000051184"/>
    </source>
</evidence>
<dbReference type="Pfam" id="PF11182">
    <property type="entry name" value="AlgF"/>
    <property type="match status" value="1"/>
</dbReference>
<dbReference type="UniPathway" id="UPA00286"/>
<feature type="signal peptide" evidence="8">
    <location>
        <begin position="1"/>
        <end position="21"/>
    </location>
</feature>
<protein>
    <recommendedName>
        <fullName evidence="4">Alginate biosynthesis protein AlgF</fullName>
    </recommendedName>
</protein>
<keyword evidence="5 8" id="KW-0732">Signal</keyword>